<dbReference type="AlphaFoldDB" id="A0A1H5UT67"/>
<feature type="region of interest" description="Disordered" evidence="1">
    <location>
        <begin position="428"/>
        <end position="462"/>
    </location>
</feature>
<feature type="compositionally biased region" description="Low complexity" evidence="1">
    <location>
        <begin position="363"/>
        <end position="374"/>
    </location>
</feature>
<dbReference type="RefSeq" id="WP_075147094.1">
    <property type="nucleotide sequence ID" value="NZ_CP018839.1"/>
</dbReference>
<evidence type="ECO:0000256" key="1">
    <source>
        <dbReference type="SAM" id="MobiDB-lite"/>
    </source>
</evidence>
<protein>
    <submittedName>
        <fullName evidence="2">Uncharacterized protein</fullName>
    </submittedName>
</protein>
<proteinExistence type="predicted"/>
<dbReference type="EMBL" id="CP018839">
    <property type="protein sequence ID" value="APR03480.1"/>
    <property type="molecule type" value="Genomic_DNA"/>
</dbReference>
<dbReference type="OrthoDB" id="8526168at2"/>
<gene>
    <name evidence="2" type="ORF">Tchl_0616</name>
</gene>
<organism evidence="2 3">
    <name type="scientific">Thauera chlorobenzoica</name>
    <dbReference type="NCBI Taxonomy" id="96773"/>
    <lineage>
        <taxon>Bacteria</taxon>
        <taxon>Pseudomonadati</taxon>
        <taxon>Pseudomonadota</taxon>
        <taxon>Betaproteobacteria</taxon>
        <taxon>Rhodocyclales</taxon>
        <taxon>Zoogloeaceae</taxon>
        <taxon>Thauera</taxon>
    </lineage>
</organism>
<name>A0A1H5UT67_9RHOO</name>
<reference evidence="2 3" key="1">
    <citation type="submission" date="2016-12" db="EMBL/GenBank/DDBJ databases">
        <title>Complete genome sequence of Thauera chlorobenzoica, a Betaproteobacterium degrading haloaromatics anaerobically to CO2 and halides.</title>
        <authorList>
            <person name="Goris T."/>
            <person name="Mergelsberg M."/>
            <person name="Boll M."/>
        </authorList>
    </citation>
    <scope>NUCLEOTIDE SEQUENCE [LARGE SCALE GENOMIC DNA]</scope>
    <source>
        <strain evidence="2 3">3CB1</strain>
    </source>
</reference>
<accession>A0A1H5UT67</accession>
<evidence type="ECO:0000313" key="2">
    <source>
        <dbReference type="EMBL" id="APR03480.1"/>
    </source>
</evidence>
<feature type="compositionally biased region" description="Pro residues" evidence="1">
    <location>
        <begin position="435"/>
        <end position="450"/>
    </location>
</feature>
<sequence>MRRRLLLFSVDALGLESWHMDKNGIVRVAAFAPGEDAAFATWLAGRRRGEACRMVVNLADESFEVEDLPRVRGADRRALHARRLGAWFPRPAFAHAHLIGAAGAGLERVLFSGLNRPEQLEPWREAVLAAGLRLERIVPAAQLIAGLIPPLASPPGHQLLVVFTRAGMRICEVHGKTLHFSRLVGQCTLANARRSTQWTDEIALTRSYILARGRISADTPLAVTVVAPADALAPPPAAPAPPDPAPPPIHFISPARITTLRASDENGAPLADGEFGAALLHGLSRAPAALGWTLESVTGTGLPRLARHRAALLASALVLTGLALGARPWWPPGQRPRDAAATPPPPDLPQGTSPPLLADKDVASPAAPRPEAAAAMPRRIDGILRRPDGRDFIWLDGSLVELERTSLTLVPTPVLSLAPQAAPHLRLHPGDYWPPAGPGPASPAEAPGPGPIRIHARHGEPR</sequence>
<dbReference type="STRING" id="96773.Tchl_0616"/>
<evidence type="ECO:0000313" key="3">
    <source>
        <dbReference type="Proteomes" id="UP000185739"/>
    </source>
</evidence>
<dbReference type="KEGG" id="tcl:Tchl_0616"/>
<feature type="region of interest" description="Disordered" evidence="1">
    <location>
        <begin position="330"/>
        <end position="374"/>
    </location>
</feature>
<keyword evidence="3" id="KW-1185">Reference proteome</keyword>
<dbReference type="Proteomes" id="UP000185739">
    <property type="component" value="Chromosome"/>
</dbReference>